<dbReference type="Proteomes" id="UP000002164">
    <property type="component" value="Chromosome"/>
</dbReference>
<accession>B1HUY6</accession>
<name>B1HUY6_LYSSC</name>
<reference evidence="2 3" key="1">
    <citation type="journal article" date="2008" name="J. Bacteriol.">
        <title>Complete genome sequence of the mosquitocidal bacterium Bacillus sphaericus C3-41 and comparison with those of closely related Bacillus species.</title>
        <authorList>
            <person name="Hu X."/>
            <person name="Fan W."/>
            <person name="Han B."/>
            <person name="Liu H."/>
            <person name="Zheng D."/>
            <person name="Li Q."/>
            <person name="Dong W."/>
            <person name="Yan J."/>
            <person name="Gao M."/>
            <person name="Berry C."/>
            <person name="Yuan Z."/>
        </authorList>
    </citation>
    <scope>NUCLEOTIDE SEQUENCE [LARGE SCALE GENOMIC DNA]</scope>
    <source>
        <strain evidence="2 3">C3-41</strain>
    </source>
</reference>
<gene>
    <name evidence="2" type="ordered locus">Bsph_2126</name>
</gene>
<dbReference type="SUPFAM" id="SSF53187">
    <property type="entry name" value="Zn-dependent exopeptidases"/>
    <property type="match status" value="1"/>
</dbReference>
<evidence type="ECO:0000313" key="3">
    <source>
        <dbReference type="Proteomes" id="UP000002164"/>
    </source>
</evidence>
<dbReference type="RefSeq" id="WP_012293786.1">
    <property type="nucleotide sequence ID" value="NC_010382.1"/>
</dbReference>
<sequence length="943" mass="108872">MMNSIIFSSLFQKNETKKKPSLFIDLPKDLIPLGLIDFCLRLGFESNEIDFDLFQRANQSYTMKFLPHTSTFISENKSTWIIYYESESALSTLLSTIASDGIVETQTVSSFTYYENLSHLWTAYGTGEKDEAHPQQHVGLKMDIQEELKTSALLKEACYLALRLGLYATSISLPAITTEERHLSISFKQELESYMELTAKNTIQICGTKESLPAVVHSIVTAKHVSEGGLLGVWELNEKQVNEAAILMEEKWTDESEASYIIKALEEEPDTALEAEIYMTADKKIRDQFRLDVYEKFSNLTTIKVRSAFKTGLYWILEEVLPSVEGRFENIKIVCKDGVSEDGLEQHNRWIMELYPVDEMIEMQYGLPKEHVQFELSSTQQHVYRVFVNDQLIAELNPLMSEVDYVDGQKKAYPTTAGYRLLNKTERVQENIIFSDRERFYKFYVKEFLPQMVKLLKIDTHNVNQGQLFPLFDRIEIDFTSSGIEEEIGVQQEANSSFEALYEDLYFNTLDYFHELGRQLVNQPYKAPGGVIPYIHIEQDLYKPIKGVIKVYQWNDKRMTDPITKRILFNQEGQFDTVEMSIGNELKVTEAKIYLKHNMKNIFPLLERFKQYSEVKLNYGDISYKGHVIPFIEVTEPITSEYYSGLKKTDEKHTIVFEAGHHPNEVSSTPAILELIEDIIGHHPEILQKMNVIIIPLANPDGYEIMEYLTKEHPKWKHHAARFNAVGLEFAHVKFLKSAFGEANVLPLILKKWAPDIVVDDHGIPAREWVQPFAGYACPPIFPVSYTLPSAKIYGIGRYADDDATKEIQARNLELVAERVNRLFEGSTFAQENDYWRDRYYKYGTKWDPDKYPIEEMGNINFYRSMEVTPSYSSVSILRYPQWIALDIISEVADEIVYGEELISCMAAHKLFNRAILEAAIATPVNKYKQSGRYIKKRPIEIR</sequence>
<dbReference type="GO" id="GO:0008270">
    <property type="term" value="F:zinc ion binding"/>
    <property type="evidence" value="ECO:0007669"/>
    <property type="project" value="InterPro"/>
</dbReference>
<dbReference type="Gene3D" id="3.40.630.10">
    <property type="entry name" value="Zn peptidases"/>
    <property type="match status" value="1"/>
</dbReference>
<evidence type="ECO:0000313" key="2">
    <source>
        <dbReference type="EMBL" id="ACA39697.1"/>
    </source>
</evidence>
<dbReference type="CDD" id="cd06232">
    <property type="entry name" value="M14-like"/>
    <property type="match status" value="1"/>
</dbReference>
<organism evidence="2 3">
    <name type="scientific">Lysinibacillus sphaericus (strain C3-41)</name>
    <dbReference type="NCBI Taxonomy" id="444177"/>
    <lineage>
        <taxon>Bacteria</taxon>
        <taxon>Bacillati</taxon>
        <taxon>Bacillota</taxon>
        <taxon>Bacilli</taxon>
        <taxon>Bacillales</taxon>
        <taxon>Bacillaceae</taxon>
        <taxon>Lysinibacillus</taxon>
    </lineage>
</organism>
<dbReference type="EMBL" id="CP000817">
    <property type="protein sequence ID" value="ACA39697.1"/>
    <property type="molecule type" value="Genomic_DNA"/>
</dbReference>
<dbReference type="InterPro" id="IPR000834">
    <property type="entry name" value="Peptidase_M14"/>
</dbReference>
<dbReference type="AlphaFoldDB" id="B1HUY6"/>
<evidence type="ECO:0000259" key="1">
    <source>
        <dbReference type="Pfam" id="PF00246"/>
    </source>
</evidence>
<feature type="domain" description="Peptidase M14" evidence="1">
    <location>
        <begin position="623"/>
        <end position="717"/>
    </location>
</feature>
<proteinExistence type="predicted"/>
<dbReference type="EnsemblBacteria" id="ACA39697">
    <property type="protein sequence ID" value="ACA39697"/>
    <property type="gene ID" value="Bsph_2126"/>
</dbReference>
<dbReference type="Pfam" id="PF00246">
    <property type="entry name" value="Peptidase_M14"/>
    <property type="match status" value="1"/>
</dbReference>
<dbReference type="HOGENOM" id="CLU_288316_0_0_9"/>
<dbReference type="GO" id="GO:0004181">
    <property type="term" value="F:metallocarboxypeptidase activity"/>
    <property type="evidence" value="ECO:0007669"/>
    <property type="project" value="InterPro"/>
</dbReference>
<dbReference type="KEGG" id="lsp:Bsph_2126"/>
<dbReference type="GO" id="GO:0006508">
    <property type="term" value="P:proteolysis"/>
    <property type="evidence" value="ECO:0007669"/>
    <property type="project" value="InterPro"/>
</dbReference>
<protein>
    <recommendedName>
        <fullName evidence="1">Peptidase M14 domain-containing protein</fullName>
    </recommendedName>
</protein>